<feature type="chain" id="PRO_5021807830" description="Secreted protein" evidence="1">
    <location>
        <begin position="26"/>
        <end position="90"/>
    </location>
</feature>
<evidence type="ECO:0000256" key="1">
    <source>
        <dbReference type="SAM" id="SignalP"/>
    </source>
</evidence>
<proteinExistence type="predicted"/>
<evidence type="ECO:0000313" key="3">
    <source>
        <dbReference type="Proteomes" id="UP000321464"/>
    </source>
</evidence>
<protein>
    <recommendedName>
        <fullName evidence="4">Secreted protein</fullName>
    </recommendedName>
</protein>
<dbReference type="EMBL" id="BJYR01000010">
    <property type="protein sequence ID" value="GEN99650.1"/>
    <property type="molecule type" value="Genomic_DNA"/>
</dbReference>
<evidence type="ECO:0008006" key="4">
    <source>
        <dbReference type="Google" id="ProtNLM"/>
    </source>
</evidence>
<name>A0A512AIX7_9SPHN</name>
<organism evidence="2 3">
    <name type="scientific">Novosphingobium sediminis</name>
    <dbReference type="NCBI Taxonomy" id="707214"/>
    <lineage>
        <taxon>Bacteria</taxon>
        <taxon>Pseudomonadati</taxon>
        <taxon>Pseudomonadota</taxon>
        <taxon>Alphaproteobacteria</taxon>
        <taxon>Sphingomonadales</taxon>
        <taxon>Sphingomonadaceae</taxon>
        <taxon>Novosphingobium</taxon>
    </lineage>
</organism>
<reference evidence="2 3" key="1">
    <citation type="submission" date="2019-07" db="EMBL/GenBank/DDBJ databases">
        <title>Whole genome shotgun sequence of Novosphingobium sediminis NBRC 106119.</title>
        <authorList>
            <person name="Hosoyama A."/>
            <person name="Uohara A."/>
            <person name="Ohji S."/>
            <person name="Ichikawa N."/>
        </authorList>
    </citation>
    <scope>NUCLEOTIDE SEQUENCE [LARGE SCALE GENOMIC DNA]</scope>
    <source>
        <strain evidence="2 3">NBRC 106119</strain>
    </source>
</reference>
<dbReference type="AlphaFoldDB" id="A0A512AIX7"/>
<comment type="caution">
    <text evidence="2">The sequence shown here is derived from an EMBL/GenBank/DDBJ whole genome shotgun (WGS) entry which is preliminary data.</text>
</comment>
<dbReference type="Proteomes" id="UP000321464">
    <property type="component" value="Unassembled WGS sequence"/>
</dbReference>
<feature type="signal peptide" evidence="1">
    <location>
        <begin position="1"/>
        <end position="25"/>
    </location>
</feature>
<keyword evidence="3" id="KW-1185">Reference proteome</keyword>
<sequence>MSMIKMAMASAAALGVVMAGTAASAEPVRAAAATPGVVSVKKIKTSRTTAPSARESRELSGTDIGLGLLVAGAVGVGVYEATKSTDSNGG</sequence>
<evidence type="ECO:0000313" key="2">
    <source>
        <dbReference type="EMBL" id="GEN99650.1"/>
    </source>
</evidence>
<keyword evidence="1" id="KW-0732">Signal</keyword>
<gene>
    <name evidence="2" type="ORF">NSE01_14830</name>
</gene>
<dbReference type="RefSeq" id="WP_147159005.1">
    <property type="nucleotide sequence ID" value="NZ_BJYR01000010.1"/>
</dbReference>
<accession>A0A512AIX7</accession>